<evidence type="ECO:0000313" key="2">
    <source>
        <dbReference type="Proteomes" id="UP001623232"/>
    </source>
</evidence>
<name>A0ABZ2XWG2_9RHOB</name>
<reference evidence="1 2" key="1">
    <citation type="submission" date="2023-04" db="EMBL/GenBank/DDBJ databases">
        <title>Complete genome sequence of Alisedimentitalea scapharcae.</title>
        <authorList>
            <person name="Rong J.-C."/>
            <person name="Yi M.-L."/>
            <person name="Zhao Q."/>
        </authorList>
    </citation>
    <scope>NUCLEOTIDE SEQUENCE [LARGE SCALE GENOMIC DNA]</scope>
    <source>
        <strain evidence="1 2">KCTC 42119</strain>
    </source>
</reference>
<keyword evidence="2" id="KW-1185">Reference proteome</keyword>
<dbReference type="Proteomes" id="UP001623232">
    <property type="component" value="Chromosome"/>
</dbReference>
<dbReference type="InterPro" id="IPR036388">
    <property type="entry name" value="WH-like_DNA-bd_sf"/>
</dbReference>
<proteinExistence type="predicted"/>
<protein>
    <recommendedName>
        <fullName evidence="3">HTH luxR-type domain-containing protein</fullName>
    </recommendedName>
</protein>
<dbReference type="RefSeq" id="WP_406649196.1">
    <property type="nucleotide sequence ID" value="NZ_CP123584.1"/>
</dbReference>
<accession>A0ABZ2XWG2</accession>
<evidence type="ECO:0008006" key="3">
    <source>
        <dbReference type="Google" id="ProtNLM"/>
    </source>
</evidence>
<evidence type="ECO:0000313" key="1">
    <source>
        <dbReference type="EMBL" id="WZK90440.1"/>
    </source>
</evidence>
<dbReference type="SUPFAM" id="SSF46894">
    <property type="entry name" value="C-terminal effector domain of the bipartite response regulators"/>
    <property type="match status" value="1"/>
</dbReference>
<organism evidence="1 2">
    <name type="scientific">Aliisedimentitalea scapharcae</name>
    <dbReference type="NCBI Taxonomy" id="1524259"/>
    <lineage>
        <taxon>Bacteria</taxon>
        <taxon>Pseudomonadati</taxon>
        <taxon>Pseudomonadota</taxon>
        <taxon>Alphaproteobacteria</taxon>
        <taxon>Rhodobacterales</taxon>
        <taxon>Roseobacteraceae</taxon>
        <taxon>Aliisedimentitalea</taxon>
    </lineage>
</organism>
<dbReference type="InterPro" id="IPR016032">
    <property type="entry name" value="Sig_transdc_resp-reg_C-effctor"/>
</dbReference>
<sequence length="70" mass="7486">MALDFQWTAHVAQMLAKSFGLAREEVEVTGHLLDGLTPSEISAATDNSEHSVRTQIQLVLAKTGAPGPIE</sequence>
<dbReference type="EMBL" id="CP123584">
    <property type="protein sequence ID" value="WZK90440.1"/>
    <property type="molecule type" value="Genomic_DNA"/>
</dbReference>
<dbReference type="Gene3D" id="1.10.10.10">
    <property type="entry name" value="Winged helix-like DNA-binding domain superfamily/Winged helix DNA-binding domain"/>
    <property type="match status" value="1"/>
</dbReference>
<gene>
    <name evidence="1" type="ORF">QEZ52_07820</name>
</gene>